<feature type="binding site" evidence="7">
    <location>
        <position position="57"/>
    </location>
    <ligand>
        <name>Mg(2+)</name>
        <dbReference type="ChEBI" id="CHEBI:18420"/>
        <label>1</label>
    </ligand>
</feature>
<dbReference type="PANTHER" id="PTHR10286">
    <property type="entry name" value="INORGANIC PYROPHOSPHATASE"/>
    <property type="match status" value="1"/>
</dbReference>
<feature type="binding site" evidence="7">
    <location>
        <position position="30"/>
    </location>
    <ligand>
        <name>substrate</name>
    </ligand>
</feature>
<dbReference type="EMBL" id="QVNQ01000005">
    <property type="protein sequence ID" value="RFS84260.1"/>
    <property type="molecule type" value="Genomic_DNA"/>
</dbReference>
<evidence type="ECO:0000313" key="8">
    <source>
        <dbReference type="EMBL" id="RFS84260.1"/>
    </source>
</evidence>
<organism evidence="8 9">
    <name type="scientific">Actinomadura spongiicola</name>
    <dbReference type="NCBI Taxonomy" id="2303421"/>
    <lineage>
        <taxon>Bacteria</taxon>
        <taxon>Bacillati</taxon>
        <taxon>Actinomycetota</taxon>
        <taxon>Actinomycetes</taxon>
        <taxon>Streptosporangiales</taxon>
        <taxon>Thermomonosporaceae</taxon>
        <taxon>Actinomadura</taxon>
    </lineage>
</organism>
<feature type="binding site" evidence="7">
    <location>
        <position position="126"/>
    </location>
    <ligand>
        <name>substrate</name>
    </ligand>
</feature>
<comment type="similarity">
    <text evidence="7">Belongs to the PPase family.</text>
</comment>
<feature type="binding site" evidence="7">
    <location>
        <position position="52"/>
    </location>
    <ligand>
        <name>Mg(2+)</name>
        <dbReference type="ChEBI" id="CHEBI:18420"/>
        <label>1</label>
    </ligand>
</feature>
<feature type="binding site" evidence="7">
    <location>
        <position position="16"/>
    </location>
    <ligand>
        <name>substrate</name>
    </ligand>
</feature>
<feature type="active site" description="Proton acceptor" evidence="7">
    <location>
        <position position="89"/>
    </location>
</feature>
<comment type="cofactor">
    <cofactor evidence="1 7">
        <name>Mg(2+)</name>
        <dbReference type="ChEBI" id="CHEBI:18420"/>
    </cofactor>
</comment>
<evidence type="ECO:0000256" key="3">
    <source>
        <dbReference type="ARBA" id="ARBA00022723"/>
    </source>
</evidence>
<evidence type="ECO:0000256" key="1">
    <source>
        <dbReference type="ARBA" id="ARBA00001946"/>
    </source>
</evidence>
<dbReference type="Pfam" id="PF00719">
    <property type="entry name" value="Pyrophosphatase"/>
    <property type="match status" value="1"/>
</dbReference>
<feature type="binding site" evidence="7">
    <location>
        <position position="42"/>
    </location>
    <ligand>
        <name>substrate</name>
    </ligand>
</feature>
<dbReference type="OrthoDB" id="5187599at2"/>
<feature type="binding site" evidence="7">
    <location>
        <position position="89"/>
    </location>
    <ligand>
        <name>Mg(2+)</name>
        <dbReference type="ChEBI" id="CHEBI:18420"/>
        <label>1</label>
    </ligand>
</feature>
<gene>
    <name evidence="7" type="primary">ppa</name>
    <name evidence="8" type="ORF">D0T12_19200</name>
</gene>
<evidence type="ECO:0000313" key="9">
    <source>
        <dbReference type="Proteomes" id="UP000262882"/>
    </source>
</evidence>
<dbReference type="InterPro" id="IPR008162">
    <property type="entry name" value="Pyrophosphatase"/>
</dbReference>
<name>A0A372GFX1_9ACTN</name>
<dbReference type="HAMAP" id="MF_00209">
    <property type="entry name" value="Inorganic_PPase"/>
    <property type="match status" value="1"/>
</dbReference>
<dbReference type="AlphaFoldDB" id="A0A372GFX1"/>
<evidence type="ECO:0000256" key="4">
    <source>
        <dbReference type="ARBA" id="ARBA00022801"/>
    </source>
</evidence>
<dbReference type="RefSeq" id="WP_117400949.1">
    <property type="nucleotide sequence ID" value="NZ_QVNQ01000005.1"/>
</dbReference>
<feature type="binding site" evidence="7">
    <location>
        <position position="57"/>
    </location>
    <ligand>
        <name>Mg(2+)</name>
        <dbReference type="ChEBI" id="CHEBI:18420"/>
        <label>2</label>
    </ligand>
</feature>
<dbReference type="InterPro" id="IPR036649">
    <property type="entry name" value="Pyrophosphatase_sf"/>
</dbReference>
<dbReference type="GO" id="GO:0004427">
    <property type="term" value="F:inorganic diphosphate phosphatase activity"/>
    <property type="evidence" value="ECO:0007669"/>
    <property type="project" value="UniProtKB-UniRule"/>
</dbReference>
<evidence type="ECO:0000256" key="2">
    <source>
        <dbReference type="ARBA" id="ARBA00022490"/>
    </source>
</evidence>
<comment type="subcellular location">
    <subcellularLocation>
        <location evidence="7">Cytoplasm</location>
    </subcellularLocation>
</comment>
<keyword evidence="4 7" id="KW-0378">Hydrolase</keyword>
<comment type="catalytic activity">
    <reaction evidence="6 7">
        <text>diphosphate + H2O = 2 phosphate + H(+)</text>
        <dbReference type="Rhea" id="RHEA:24576"/>
        <dbReference type="ChEBI" id="CHEBI:15377"/>
        <dbReference type="ChEBI" id="CHEBI:15378"/>
        <dbReference type="ChEBI" id="CHEBI:33019"/>
        <dbReference type="ChEBI" id="CHEBI:43474"/>
        <dbReference type="EC" id="3.6.1.1"/>
    </reaction>
</comment>
<dbReference type="GO" id="GO:0000287">
    <property type="term" value="F:magnesium ion binding"/>
    <property type="evidence" value="ECO:0007669"/>
    <property type="project" value="UniProtKB-UniRule"/>
</dbReference>
<comment type="caution">
    <text evidence="8">The sequence shown here is derived from an EMBL/GenBank/DDBJ whole genome shotgun (WGS) entry which is preliminary data.</text>
</comment>
<comment type="function">
    <text evidence="7">Catalyzes the hydrolysis of inorganic pyrophosphate (PPi) forming two phosphate ions.</text>
</comment>
<proteinExistence type="inferred from homology"/>
<protein>
    <recommendedName>
        <fullName evidence="7">Inorganic pyrophosphatase</fullName>
        <ecNumber evidence="7">3.6.1.1</ecNumber>
    </recommendedName>
    <alternativeName>
        <fullName evidence="7">Pyrophosphate phospho-hydrolase</fullName>
        <shortName evidence="7">PPase</shortName>
    </alternativeName>
</protein>
<dbReference type="GO" id="GO:0006796">
    <property type="term" value="P:phosphate-containing compound metabolic process"/>
    <property type="evidence" value="ECO:0007669"/>
    <property type="project" value="InterPro"/>
</dbReference>
<feature type="binding site" evidence="7">
    <location>
        <position position="84"/>
    </location>
    <ligand>
        <name>Mg(2+)</name>
        <dbReference type="ChEBI" id="CHEBI:18420"/>
        <label>3</label>
    </ligand>
</feature>
<sequence length="166" mass="18879">MEIEMVVEIPRGSRNKYEMDHRLGRIRLDRMLFTSTQYPADYGYIPNTLAEDGEPLDAMVLLEEPTFPGCEVVVRSLGVFWMHDEGGPDAKILAVPARDVRYAEFRDLADVPEHVRDEIGHFFDIYKSLEPGKGGDVRGWQDREVADRTIVEALERARSTPASTPE</sequence>
<dbReference type="Gene3D" id="3.90.80.10">
    <property type="entry name" value="Inorganic pyrophosphatase"/>
    <property type="match status" value="1"/>
</dbReference>
<feature type="binding site" evidence="7">
    <location>
        <position position="89"/>
    </location>
    <ligand>
        <name>Mg(2+)</name>
        <dbReference type="ChEBI" id="CHEBI:18420"/>
        <label>3</label>
    </ligand>
</feature>
<keyword evidence="5 7" id="KW-0460">Magnesium</keyword>
<dbReference type="SUPFAM" id="SSF50324">
    <property type="entry name" value="Inorganic pyrophosphatase"/>
    <property type="match status" value="1"/>
</dbReference>
<feature type="binding site" evidence="7">
    <location>
        <position position="8"/>
    </location>
    <ligand>
        <name>Mg(2+)</name>
        <dbReference type="ChEBI" id="CHEBI:18420"/>
        <label>2</label>
    </ligand>
</feature>
<dbReference type="EC" id="3.6.1.1" evidence="7"/>
<comment type="subunit">
    <text evidence="7">Homohexamer.</text>
</comment>
<dbReference type="FunFam" id="3.90.80.10:FF:000003">
    <property type="entry name" value="Inorganic pyrophosphatase"/>
    <property type="match status" value="1"/>
</dbReference>
<keyword evidence="9" id="KW-1185">Reference proteome</keyword>
<reference evidence="8 9" key="1">
    <citation type="submission" date="2018-08" db="EMBL/GenBank/DDBJ databases">
        <title>Actinomadura spongicola sp. nov., isolated from marine sponge Leucetta chagosensis.</title>
        <authorList>
            <person name="Li L."/>
            <person name="Lin H.W."/>
        </authorList>
    </citation>
    <scope>NUCLEOTIDE SEQUENCE [LARGE SCALE GENOMIC DNA]</scope>
    <source>
        <strain evidence="8 9">LHW52907</strain>
    </source>
</reference>
<keyword evidence="2 7" id="KW-0963">Cytoplasm</keyword>
<dbReference type="Proteomes" id="UP000262882">
    <property type="component" value="Unassembled WGS sequence"/>
</dbReference>
<keyword evidence="3 7" id="KW-0479">Metal-binding</keyword>
<evidence type="ECO:0000256" key="7">
    <source>
        <dbReference type="HAMAP-Rule" id="MF_00209"/>
    </source>
</evidence>
<dbReference type="GO" id="GO:0005737">
    <property type="term" value="C:cytoplasm"/>
    <property type="evidence" value="ECO:0007669"/>
    <property type="project" value="UniProtKB-SubCell"/>
</dbReference>
<accession>A0A372GFX1</accession>
<evidence type="ECO:0000256" key="5">
    <source>
        <dbReference type="ARBA" id="ARBA00022842"/>
    </source>
</evidence>
<dbReference type="CDD" id="cd00412">
    <property type="entry name" value="pyrophosphatase"/>
    <property type="match status" value="1"/>
</dbReference>
<evidence type="ECO:0000256" key="6">
    <source>
        <dbReference type="ARBA" id="ARBA00047820"/>
    </source>
</evidence>